<organism evidence="1">
    <name type="scientific">Opuntia streptacantha</name>
    <name type="common">Prickly pear cactus</name>
    <name type="synonym">Opuntia cardona</name>
    <dbReference type="NCBI Taxonomy" id="393608"/>
    <lineage>
        <taxon>Eukaryota</taxon>
        <taxon>Viridiplantae</taxon>
        <taxon>Streptophyta</taxon>
        <taxon>Embryophyta</taxon>
        <taxon>Tracheophyta</taxon>
        <taxon>Spermatophyta</taxon>
        <taxon>Magnoliopsida</taxon>
        <taxon>eudicotyledons</taxon>
        <taxon>Gunneridae</taxon>
        <taxon>Pentapetalae</taxon>
        <taxon>Caryophyllales</taxon>
        <taxon>Cactineae</taxon>
        <taxon>Cactaceae</taxon>
        <taxon>Opuntioideae</taxon>
        <taxon>Opuntia</taxon>
    </lineage>
</organism>
<proteinExistence type="predicted"/>
<dbReference type="EMBL" id="GISG01093083">
    <property type="protein sequence ID" value="MBA4634983.1"/>
    <property type="molecule type" value="Transcribed_RNA"/>
</dbReference>
<protein>
    <submittedName>
        <fullName evidence="1">Uncharacterized protein</fullName>
    </submittedName>
</protein>
<evidence type="ECO:0000313" key="1">
    <source>
        <dbReference type="EMBL" id="MBA4634983.1"/>
    </source>
</evidence>
<reference evidence="1" key="2">
    <citation type="submission" date="2020-07" db="EMBL/GenBank/DDBJ databases">
        <authorList>
            <person name="Vera ALvarez R."/>
            <person name="Arias-Moreno D.M."/>
            <person name="Jimenez-Jacinto V."/>
            <person name="Jimenez-Bremont J.F."/>
            <person name="Swaminathan K."/>
            <person name="Moose S.P."/>
            <person name="Guerrero-Gonzalez M.L."/>
            <person name="Marino-Ramirez L."/>
            <person name="Landsman D."/>
            <person name="Rodriguez-Kessler M."/>
            <person name="Delgado-Sanchez P."/>
        </authorList>
    </citation>
    <scope>NUCLEOTIDE SEQUENCE</scope>
    <source>
        <tissue evidence="1">Cladode</tissue>
    </source>
</reference>
<sequence>MKLCICFCTSTDNQLFNYFKMHLQIRRLISKIHSLTNLESSPTLLCLGLEQLMELVLLFADPNPHWVPPLPWSPMEHETHGFLLSDNLLSYSLNDGFVSEVSAWGVQPNINVMDFTNAVEKTFS</sequence>
<accession>A0A7C9D9D4</accession>
<dbReference type="AlphaFoldDB" id="A0A7C9D9D4"/>
<name>A0A7C9D9D4_OPUST</name>
<reference evidence="1" key="1">
    <citation type="journal article" date="2013" name="J. Plant Res.">
        <title>Effect of fungi and light on seed germination of three Opuntia species from semiarid lands of central Mexico.</title>
        <authorList>
            <person name="Delgado-Sanchez P."/>
            <person name="Jimenez-Bremont J.F."/>
            <person name="Guerrero-Gonzalez Mde L."/>
            <person name="Flores J."/>
        </authorList>
    </citation>
    <scope>NUCLEOTIDE SEQUENCE</scope>
    <source>
        <tissue evidence="1">Cladode</tissue>
    </source>
</reference>